<dbReference type="AlphaFoldDB" id="A0A0B1SPI1"/>
<reference evidence="2 3" key="1">
    <citation type="submission" date="2014-03" db="EMBL/GenBank/DDBJ databases">
        <title>Draft genome of the hookworm Oesophagostomum dentatum.</title>
        <authorList>
            <person name="Mitreva M."/>
        </authorList>
    </citation>
    <scope>NUCLEOTIDE SEQUENCE [LARGE SCALE GENOMIC DNA]</scope>
    <source>
        <strain evidence="2 3">OD-Hann</strain>
    </source>
</reference>
<name>A0A0B1SPI1_OESDE</name>
<dbReference type="OrthoDB" id="10349071at2759"/>
<evidence type="ECO:0000313" key="2">
    <source>
        <dbReference type="EMBL" id="KHJ85796.1"/>
    </source>
</evidence>
<sequence length="137" mass="14330">MFQPHPTADSPLFIGKATDCDQIPNCVISSVTSDAKGTLRTLAESPAYDNVTLDDLLAASTSWAEYLHKESERIGGPEAATGRRFARPDLRHRSAGAAANFTGNSLETDQPIHGEGKVVGPSPVSPTAMPSTPGAAI</sequence>
<feature type="region of interest" description="Disordered" evidence="1">
    <location>
        <begin position="70"/>
        <end position="137"/>
    </location>
</feature>
<dbReference type="Proteomes" id="UP000053660">
    <property type="component" value="Unassembled WGS sequence"/>
</dbReference>
<proteinExistence type="predicted"/>
<protein>
    <submittedName>
        <fullName evidence="2">Uncharacterized protein</fullName>
    </submittedName>
</protein>
<organism evidence="2 3">
    <name type="scientific">Oesophagostomum dentatum</name>
    <name type="common">Nodular worm</name>
    <dbReference type="NCBI Taxonomy" id="61180"/>
    <lineage>
        <taxon>Eukaryota</taxon>
        <taxon>Metazoa</taxon>
        <taxon>Ecdysozoa</taxon>
        <taxon>Nematoda</taxon>
        <taxon>Chromadorea</taxon>
        <taxon>Rhabditida</taxon>
        <taxon>Rhabditina</taxon>
        <taxon>Rhabditomorpha</taxon>
        <taxon>Strongyloidea</taxon>
        <taxon>Strongylidae</taxon>
        <taxon>Oesophagostomum</taxon>
    </lineage>
</organism>
<evidence type="ECO:0000313" key="3">
    <source>
        <dbReference type="Proteomes" id="UP000053660"/>
    </source>
</evidence>
<evidence type="ECO:0000256" key="1">
    <source>
        <dbReference type="SAM" id="MobiDB-lite"/>
    </source>
</evidence>
<keyword evidence="3" id="KW-1185">Reference proteome</keyword>
<gene>
    <name evidence="2" type="ORF">OESDEN_14470</name>
</gene>
<dbReference type="EMBL" id="KN562563">
    <property type="protein sequence ID" value="KHJ85796.1"/>
    <property type="molecule type" value="Genomic_DNA"/>
</dbReference>
<accession>A0A0B1SPI1</accession>